<gene>
    <name evidence="2" type="ORF">B0J12DRAFT_70285</name>
</gene>
<evidence type="ECO:0000256" key="1">
    <source>
        <dbReference type="SAM" id="MobiDB-lite"/>
    </source>
</evidence>
<dbReference type="Proteomes" id="UP000774617">
    <property type="component" value="Unassembled WGS sequence"/>
</dbReference>
<name>A0ABQ8GD89_9PEZI</name>
<evidence type="ECO:0000313" key="2">
    <source>
        <dbReference type="EMBL" id="KAH7052320.1"/>
    </source>
</evidence>
<accession>A0ABQ8GD89</accession>
<sequence>MAQQDAQAEICRAGEAATDDPRWAAARCMRAAPATWELPKLQRSAARSRAEQSRAGQSRAEQRGAHSCCQSGVRRGSLGALASAAHLAKPITVIDLAPLLSLPSEPSRMCLRYRPSMRLLRPRQRRLRAAVARQHRFPRQRPRAWQPCRIRTPILFLYPGRGHHLLRHSAESRRDAMRSKRQWGLPPRSLSLRSSVSSSARGAAGCERRQPHGWRLADFEASRPGWLNGGGGDAETRLSGHTWHLPNFAIDRFFPSFAPPLIRPCARVHQSV</sequence>
<protein>
    <submittedName>
        <fullName evidence="2">Uncharacterized protein</fullName>
    </submittedName>
</protein>
<dbReference type="EMBL" id="JAGTJR010000011">
    <property type="protein sequence ID" value="KAH7052320.1"/>
    <property type="molecule type" value="Genomic_DNA"/>
</dbReference>
<keyword evidence="3" id="KW-1185">Reference proteome</keyword>
<feature type="compositionally biased region" description="Low complexity" evidence="1">
    <location>
        <begin position="42"/>
        <end position="59"/>
    </location>
</feature>
<reference evidence="2 3" key="1">
    <citation type="journal article" date="2021" name="Nat. Commun.">
        <title>Genetic determinants of endophytism in the Arabidopsis root mycobiome.</title>
        <authorList>
            <person name="Mesny F."/>
            <person name="Miyauchi S."/>
            <person name="Thiergart T."/>
            <person name="Pickel B."/>
            <person name="Atanasova L."/>
            <person name="Karlsson M."/>
            <person name="Huettel B."/>
            <person name="Barry K.W."/>
            <person name="Haridas S."/>
            <person name="Chen C."/>
            <person name="Bauer D."/>
            <person name="Andreopoulos W."/>
            <person name="Pangilinan J."/>
            <person name="LaButti K."/>
            <person name="Riley R."/>
            <person name="Lipzen A."/>
            <person name="Clum A."/>
            <person name="Drula E."/>
            <person name="Henrissat B."/>
            <person name="Kohler A."/>
            <person name="Grigoriev I.V."/>
            <person name="Martin F.M."/>
            <person name="Hacquard S."/>
        </authorList>
    </citation>
    <scope>NUCLEOTIDE SEQUENCE [LARGE SCALE GENOMIC DNA]</scope>
    <source>
        <strain evidence="2 3">MPI-SDFR-AT-0080</strain>
    </source>
</reference>
<evidence type="ECO:0000313" key="3">
    <source>
        <dbReference type="Proteomes" id="UP000774617"/>
    </source>
</evidence>
<comment type="caution">
    <text evidence="2">The sequence shown here is derived from an EMBL/GenBank/DDBJ whole genome shotgun (WGS) entry which is preliminary data.</text>
</comment>
<feature type="region of interest" description="Disordered" evidence="1">
    <location>
        <begin position="39"/>
        <end position="68"/>
    </location>
</feature>
<organism evidence="2 3">
    <name type="scientific">Macrophomina phaseolina</name>
    <dbReference type="NCBI Taxonomy" id="35725"/>
    <lineage>
        <taxon>Eukaryota</taxon>
        <taxon>Fungi</taxon>
        <taxon>Dikarya</taxon>
        <taxon>Ascomycota</taxon>
        <taxon>Pezizomycotina</taxon>
        <taxon>Dothideomycetes</taxon>
        <taxon>Dothideomycetes incertae sedis</taxon>
        <taxon>Botryosphaeriales</taxon>
        <taxon>Botryosphaeriaceae</taxon>
        <taxon>Macrophomina</taxon>
    </lineage>
</organism>
<proteinExistence type="predicted"/>